<dbReference type="PANTHER" id="PTHR13817:SF155">
    <property type="entry name" value="IG-LIKE AND FIBRONECTIN TYPE-III DOMAIN-CONTAINING PROTEIN C25G4.10"/>
    <property type="match status" value="1"/>
</dbReference>
<comment type="caution">
    <text evidence="5">The sequence shown here is derived from an EMBL/GenBank/DDBJ whole genome shotgun (WGS) entry which is preliminary data.</text>
</comment>
<gene>
    <name evidence="5" type="ORF">GE061_014163</name>
</gene>
<dbReference type="InterPro" id="IPR002602">
    <property type="entry name" value="DB"/>
</dbReference>
<sequence length="1401" mass="155130">MHNYWPVAELPSARSSPHPVQVYEGEDVLITCVVRSLGSNTVLWRREAFEHRWELLTAGHVRATEDKRFQVIHDEGGDVWVLAIKNATASDAGMYRCEVNSKPPIQTFHRLTILLKPQPTTPSSVTALTTNTPPNHNYSDCCIDLKVSSTCLGFCNIQSILEGTTMTDPENCETDFPSIVKCMADGRNHVPCCIEEKVPDICQDVCRGEYTMITDNIKTHFSCAAYTEMTLACVVEGVEILPSQPLNVQVTPLTDTSFGVAWKDPFNKAETVNEYTVNVTMLRSFDPSSLSSAPWDNSSQSIVTPHSVQVNVKRTDNNQSNYVVIKELVPYTMYEVTLIAKNRHGTSLPSNAVRSLTLTPGQTSSQTPKTVPELPDVESCCIKQNVTHDKCLKSLCGTTEIANLEVADLMICAPWAGKTFHCLANGIDHTPCCRARGLPEICQDLCSGNVSQLNFVYFKCIKYIPTYRDCLMQGYGVLPGPPLRAKITNLDWDFAIISWDPPKVLGDSVTHYNVHYRPIQQMEYRHIKEVQPPFILERLSSNTLYEVFIDASNAHGTGDPSQRMMFSTASKLIEAKLESTDLESYNVTACCENVGLSKTCMPLCSFDASMSQLKNLAAVCSSELTKLVRCGSGGRNHAPCCSRRGVPAACLPLCSGVVAQSLLVTKAACVPFIGNIVQCYEEGTGILPGPISEMHASYVTDSTVTLVWQGPTEGANATDYVVNYKKVDKTSIAENLMKLENQANTTDTTITLRDLEPHALYKIFVVSRNDHGTSLPSSILLINITKTDLGDTGMSAVTSPPHTLAVSERSAEFVTISWQPPEFSHPDEQMVYRIFYKEGNSQSYRAADTSVTSHTLERLNPNTQYIIYVTAISKKGQSLPSETLIAWTDPAYPAFVEPPSVHPVNLLVEGSSMTILCIAMGIPMPTISLYISGRLVRQDVTRHMVTVIYNVSRDMNHISCYADNGYGTPMEARKRVDIKYKPHLTANGISMAAHGDTITLECLVEANPEPQMLFWRDYAMRIPVIQSPKYSVDIAQSKDEQEKWVMRLLIKSVTDAEEGDYFCHAENPYGNETKPVSVRLRNVAPVNNITQCCIEQNVSSSCMDACSFYLDIDSVIDKPECLPDFDKFMKCGSDGSDHRGCCAQAGVERNCLDWCKGDAIEASTSKSCLAKFTKKIMSCFRDGRDRLPGPPQNVRVERVDDHSVMVRWDPPLKNPHTVEMYRVFWRQDKPKGSPMKNDVKTTNFKITGLKPGVPYECVVKAGNTRGTSTLTDPIRFTTDEKYITSAASMEEEHSQFGMAFGMVLTIAFVVAMVAAGVWYVRTRSLLGHKSTGGVAFENPSYLREVNMDNIQGSDANTSSGLHNTSWKQEQLHVPASTEVAPSIYEELKLGQDGAGFKRLKP</sequence>
<dbReference type="InterPro" id="IPR003599">
    <property type="entry name" value="Ig_sub"/>
</dbReference>
<dbReference type="CDD" id="cd00063">
    <property type="entry name" value="FN3"/>
    <property type="match status" value="5"/>
</dbReference>
<dbReference type="InterPro" id="IPR036116">
    <property type="entry name" value="FN3_sf"/>
</dbReference>
<dbReference type="InterPro" id="IPR003598">
    <property type="entry name" value="Ig_sub2"/>
</dbReference>
<dbReference type="SUPFAM" id="SSF49265">
    <property type="entry name" value="Fibronectin type III"/>
    <property type="match status" value="3"/>
</dbReference>
<evidence type="ECO:0000313" key="5">
    <source>
        <dbReference type="EMBL" id="KAF6211050.1"/>
    </source>
</evidence>
<feature type="domain" description="Fibronectin type-III" evidence="4">
    <location>
        <begin position="481"/>
        <end position="571"/>
    </location>
</feature>
<dbReference type="Proteomes" id="UP000466442">
    <property type="component" value="Linkage Group LG5"/>
</dbReference>
<dbReference type="Pfam" id="PF13927">
    <property type="entry name" value="Ig_3"/>
    <property type="match status" value="1"/>
</dbReference>
<dbReference type="OrthoDB" id="5843172at2759"/>
<evidence type="ECO:0008006" key="7">
    <source>
        <dbReference type="Google" id="ProtNLM"/>
    </source>
</evidence>
<dbReference type="SMART" id="SM00406">
    <property type="entry name" value="IGv"/>
    <property type="match status" value="1"/>
</dbReference>
<name>A0A8S9XPT9_APOLU</name>
<dbReference type="InterPro" id="IPR007110">
    <property type="entry name" value="Ig-like_dom"/>
</dbReference>
<dbReference type="SUPFAM" id="SSF48726">
    <property type="entry name" value="Immunoglobulin"/>
    <property type="match status" value="3"/>
</dbReference>
<feature type="domain" description="Fibronectin type-III" evidence="4">
    <location>
        <begin position="690"/>
        <end position="788"/>
    </location>
</feature>
<protein>
    <recommendedName>
        <fullName evidence="7">Ig-like and fibronectin type-III domain-containing protein C25G4.10</fullName>
    </recommendedName>
</protein>
<dbReference type="EMBL" id="WIXP02000005">
    <property type="protein sequence ID" value="KAF6211050.1"/>
    <property type="molecule type" value="Genomic_DNA"/>
</dbReference>
<evidence type="ECO:0000256" key="2">
    <source>
        <dbReference type="SAM" id="Phobius"/>
    </source>
</evidence>
<evidence type="ECO:0000256" key="1">
    <source>
        <dbReference type="ARBA" id="ARBA00022737"/>
    </source>
</evidence>
<feature type="domain" description="Fibronectin type-III" evidence="4">
    <location>
        <begin position="244"/>
        <end position="362"/>
    </location>
</feature>
<dbReference type="InterPro" id="IPR013783">
    <property type="entry name" value="Ig-like_fold"/>
</dbReference>
<dbReference type="InterPro" id="IPR013106">
    <property type="entry name" value="Ig_V-set"/>
</dbReference>
<dbReference type="InterPro" id="IPR050964">
    <property type="entry name" value="Striated_Muscle_Regulatory"/>
</dbReference>
<feature type="domain" description="Ig-like" evidence="3">
    <location>
        <begin position="982"/>
        <end position="1077"/>
    </location>
</feature>
<keyword evidence="2" id="KW-1133">Transmembrane helix</keyword>
<dbReference type="Pfam" id="PF01682">
    <property type="entry name" value="DB"/>
    <property type="match status" value="4"/>
</dbReference>
<dbReference type="SMART" id="SM00409">
    <property type="entry name" value="IG"/>
    <property type="match status" value="2"/>
</dbReference>
<dbReference type="CDD" id="cd00099">
    <property type="entry name" value="IgV"/>
    <property type="match status" value="1"/>
</dbReference>
<feature type="domain" description="Ig-like" evidence="3">
    <location>
        <begin position="11"/>
        <end position="112"/>
    </location>
</feature>
<dbReference type="Pfam" id="PF00041">
    <property type="entry name" value="fn3"/>
    <property type="match status" value="5"/>
</dbReference>
<evidence type="ECO:0000313" key="6">
    <source>
        <dbReference type="Proteomes" id="UP000466442"/>
    </source>
</evidence>
<evidence type="ECO:0000259" key="3">
    <source>
        <dbReference type="PROSITE" id="PS50835"/>
    </source>
</evidence>
<keyword evidence="1" id="KW-0677">Repeat</keyword>
<keyword evidence="6" id="KW-1185">Reference proteome</keyword>
<reference evidence="5" key="1">
    <citation type="journal article" date="2021" name="Mol. Ecol. Resour.">
        <title>Apolygus lucorum genome provides insights into omnivorousness and mesophyll feeding.</title>
        <authorList>
            <person name="Liu Y."/>
            <person name="Liu H."/>
            <person name="Wang H."/>
            <person name="Huang T."/>
            <person name="Liu B."/>
            <person name="Yang B."/>
            <person name="Yin L."/>
            <person name="Li B."/>
            <person name="Zhang Y."/>
            <person name="Zhang S."/>
            <person name="Jiang F."/>
            <person name="Zhang X."/>
            <person name="Ren Y."/>
            <person name="Wang B."/>
            <person name="Wang S."/>
            <person name="Lu Y."/>
            <person name="Wu K."/>
            <person name="Fan W."/>
            <person name="Wang G."/>
        </authorList>
    </citation>
    <scope>NUCLEOTIDE SEQUENCE</scope>
    <source>
        <strain evidence="5">12Hb</strain>
    </source>
</reference>
<keyword evidence="2" id="KW-0812">Transmembrane</keyword>
<feature type="domain" description="Fibronectin type-III" evidence="4">
    <location>
        <begin position="800"/>
        <end position="891"/>
    </location>
</feature>
<dbReference type="InterPro" id="IPR003961">
    <property type="entry name" value="FN3_dom"/>
</dbReference>
<dbReference type="PROSITE" id="PS50835">
    <property type="entry name" value="IG_LIKE"/>
    <property type="match status" value="2"/>
</dbReference>
<organism evidence="5 6">
    <name type="scientific">Apolygus lucorum</name>
    <name type="common">Small green plant bug</name>
    <name type="synonym">Lygocoris lucorum</name>
    <dbReference type="NCBI Taxonomy" id="248454"/>
    <lineage>
        <taxon>Eukaryota</taxon>
        <taxon>Metazoa</taxon>
        <taxon>Ecdysozoa</taxon>
        <taxon>Arthropoda</taxon>
        <taxon>Hexapoda</taxon>
        <taxon>Insecta</taxon>
        <taxon>Pterygota</taxon>
        <taxon>Neoptera</taxon>
        <taxon>Paraneoptera</taxon>
        <taxon>Hemiptera</taxon>
        <taxon>Heteroptera</taxon>
        <taxon>Panheteroptera</taxon>
        <taxon>Cimicomorpha</taxon>
        <taxon>Miridae</taxon>
        <taxon>Mirini</taxon>
        <taxon>Apolygus</taxon>
    </lineage>
</organism>
<feature type="transmembrane region" description="Helical" evidence="2">
    <location>
        <begin position="1296"/>
        <end position="1320"/>
    </location>
</feature>
<dbReference type="SMART" id="SM00408">
    <property type="entry name" value="IGc2"/>
    <property type="match status" value="3"/>
</dbReference>
<dbReference type="Gene3D" id="2.60.40.10">
    <property type="entry name" value="Immunoglobulins"/>
    <property type="match status" value="8"/>
</dbReference>
<dbReference type="SMART" id="SM00060">
    <property type="entry name" value="FN3"/>
    <property type="match status" value="5"/>
</dbReference>
<proteinExistence type="predicted"/>
<accession>A0A8S9XPT9</accession>
<dbReference type="Pfam" id="PF07686">
    <property type="entry name" value="V-set"/>
    <property type="match status" value="1"/>
</dbReference>
<evidence type="ECO:0000259" key="4">
    <source>
        <dbReference type="PROSITE" id="PS50853"/>
    </source>
</evidence>
<feature type="domain" description="Fibronectin type-III" evidence="4">
    <location>
        <begin position="1190"/>
        <end position="1281"/>
    </location>
</feature>
<dbReference type="InterPro" id="IPR036179">
    <property type="entry name" value="Ig-like_dom_sf"/>
</dbReference>
<dbReference type="PANTHER" id="PTHR13817">
    <property type="entry name" value="TITIN"/>
    <property type="match status" value="1"/>
</dbReference>
<dbReference type="PROSITE" id="PS50853">
    <property type="entry name" value="FN3"/>
    <property type="match status" value="5"/>
</dbReference>
<keyword evidence="2" id="KW-0472">Membrane</keyword>